<evidence type="ECO:0000313" key="3">
    <source>
        <dbReference type="Proteomes" id="UP000325218"/>
    </source>
</evidence>
<comment type="caution">
    <text evidence="2">The sequence shown here is derived from an EMBL/GenBank/DDBJ whole genome shotgun (WGS) entry which is preliminary data.</text>
</comment>
<evidence type="ECO:0000256" key="1">
    <source>
        <dbReference type="SAM" id="Coils"/>
    </source>
</evidence>
<evidence type="ECO:0000313" key="2">
    <source>
        <dbReference type="EMBL" id="TYA14687.1"/>
    </source>
</evidence>
<gene>
    <name evidence="2" type="ORF">FRY98_03110</name>
</gene>
<dbReference type="EMBL" id="VSDO01000001">
    <property type="protein sequence ID" value="TYA14687.1"/>
    <property type="molecule type" value="Genomic_DNA"/>
</dbReference>
<protein>
    <submittedName>
        <fullName evidence="2">Uncharacterized protein</fullName>
    </submittedName>
</protein>
<proteinExistence type="predicted"/>
<dbReference type="AlphaFoldDB" id="A0A5D0D0N4"/>
<dbReference type="OrthoDB" id="2559022at2"/>
<sequence length="260" mass="30841">MEEILMKLFIHTDPIRFEVGYEWGYGPCSEIVDMILSFWGKNQELLFAYRELDRDKDEHKDEISEDLIEAFHADILYDEDGKMEKQIYEILVSSSYVTDPKITMEQLLTKFRTADLKNVDSSTKQQIKEVLYKSYTIYELMDEPSETQSFINERIKSENSLWLSHYNKPDHLKRILWYKLSSREEVVKAIEINFWFSCMLVDQGAPLEEYNYFLTYTEEHGDIGEHDGMVLYIKTKKLIEFMDLVVPKLESTFGKIDIII</sequence>
<feature type="coiled-coil region" evidence="1">
    <location>
        <begin position="42"/>
        <end position="69"/>
    </location>
</feature>
<keyword evidence="1" id="KW-0175">Coiled coil</keyword>
<dbReference type="Proteomes" id="UP000325218">
    <property type="component" value="Unassembled WGS sequence"/>
</dbReference>
<dbReference type="RefSeq" id="WP_148450281.1">
    <property type="nucleotide sequence ID" value="NZ_VSDO01000001.1"/>
</dbReference>
<accession>A0A5D0D0N4</accession>
<name>A0A5D0D0N4_9BACL</name>
<keyword evidence="3" id="KW-1185">Reference proteome</keyword>
<reference evidence="2 3" key="1">
    <citation type="submission" date="2019-08" db="EMBL/GenBank/DDBJ databases">
        <title>Genome sequencing of Paenibacillus faecis DSM 23593(T).</title>
        <authorList>
            <person name="Kook J.-K."/>
            <person name="Park S.-N."/>
            <person name="Lim Y.K."/>
        </authorList>
    </citation>
    <scope>NUCLEOTIDE SEQUENCE [LARGE SCALE GENOMIC DNA]</scope>
    <source>
        <strain evidence="2 3">DSM 23593</strain>
    </source>
</reference>
<organism evidence="2 3">
    <name type="scientific">Paenibacillus faecis</name>
    <dbReference type="NCBI Taxonomy" id="862114"/>
    <lineage>
        <taxon>Bacteria</taxon>
        <taxon>Bacillati</taxon>
        <taxon>Bacillota</taxon>
        <taxon>Bacilli</taxon>
        <taxon>Bacillales</taxon>
        <taxon>Paenibacillaceae</taxon>
        <taxon>Paenibacillus</taxon>
    </lineage>
</organism>